<dbReference type="PANTHER" id="PTHR30472:SF41">
    <property type="entry name" value="TRANSPORT SYSTEM PERMEASE PROTEIN"/>
    <property type="match status" value="1"/>
</dbReference>
<dbReference type="AlphaFoldDB" id="A0A4R2ER56"/>
<dbReference type="InterPro" id="IPR000522">
    <property type="entry name" value="ABC_transptr_permease_BtuC"/>
</dbReference>
<comment type="similarity">
    <text evidence="2">Belongs to the binding-protein-dependent transport system permease family. FecCD subfamily.</text>
</comment>
<feature type="transmembrane region" description="Helical" evidence="8">
    <location>
        <begin position="130"/>
        <end position="149"/>
    </location>
</feature>
<evidence type="ECO:0000256" key="3">
    <source>
        <dbReference type="ARBA" id="ARBA00022448"/>
    </source>
</evidence>
<keyword evidence="6 8" id="KW-1133">Transmembrane helix</keyword>
<dbReference type="GO" id="GO:0022857">
    <property type="term" value="F:transmembrane transporter activity"/>
    <property type="evidence" value="ECO:0007669"/>
    <property type="project" value="InterPro"/>
</dbReference>
<proteinExistence type="inferred from homology"/>
<evidence type="ECO:0000256" key="1">
    <source>
        <dbReference type="ARBA" id="ARBA00004651"/>
    </source>
</evidence>
<accession>A0A4R2ER56</accession>
<evidence type="ECO:0000256" key="7">
    <source>
        <dbReference type="ARBA" id="ARBA00023136"/>
    </source>
</evidence>
<name>A0A4R2ER56_9BACT</name>
<feature type="transmembrane region" description="Helical" evidence="8">
    <location>
        <begin position="161"/>
        <end position="182"/>
    </location>
</feature>
<feature type="transmembrane region" description="Helical" evidence="8">
    <location>
        <begin position="320"/>
        <end position="340"/>
    </location>
</feature>
<keyword evidence="3" id="KW-0813">Transport</keyword>
<evidence type="ECO:0000256" key="4">
    <source>
        <dbReference type="ARBA" id="ARBA00022475"/>
    </source>
</evidence>
<feature type="transmembrane region" description="Helical" evidence="8">
    <location>
        <begin position="12"/>
        <end position="34"/>
    </location>
</feature>
<dbReference type="SUPFAM" id="SSF81345">
    <property type="entry name" value="ABC transporter involved in vitamin B12 uptake, BtuC"/>
    <property type="match status" value="1"/>
</dbReference>
<dbReference type="GO" id="GO:0005886">
    <property type="term" value="C:plasma membrane"/>
    <property type="evidence" value="ECO:0007669"/>
    <property type="project" value="UniProtKB-SubCell"/>
</dbReference>
<comment type="caution">
    <text evidence="9">The sequence shown here is derived from an EMBL/GenBank/DDBJ whole genome shotgun (WGS) entry which is preliminary data.</text>
</comment>
<dbReference type="PANTHER" id="PTHR30472">
    <property type="entry name" value="FERRIC ENTEROBACTIN TRANSPORT SYSTEM PERMEASE PROTEIN"/>
    <property type="match status" value="1"/>
</dbReference>
<dbReference type="GO" id="GO:0033214">
    <property type="term" value="P:siderophore-iron import into cell"/>
    <property type="evidence" value="ECO:0007669"/>
    <property type="project" value="TreeGrafter"/>
</dbReference>
<gene>
    <name evidence="9" type="ORF">CLV25_1042</name>
</gene>
<feature type="transmembrane region" description="Helical" evidence="8">
    <location>
        <begin position="99"/>
        <end position="118"/>
    </location>
</feature>
<feature type="transmembrane region" description="Helical" evidence="8">
    <location>
        <begin position="211"/>
        <end position="232"/>
    </location>
</feature>
<comment type="subcellular location">
    <subcellularLocation>
        <location evidence="1">Cell membrane</location>
        <topology evidence="1">Multi-pass membrane protein</topology>
    </subcellularLocation>
</comment>
<dbReference type="Pfam" id="PF01032">
    <property type="entry name" value="FecCD"/>
    <property type="match status" value="1"/>
</dbReference>
<keyword evidence="4" id="KW-1003">Cell membrane</keyword>
<reference evidence="9 10" key="1">
    <citation type="submission" date="2019-03" db="EMBL/GenBank/DDBJ databases">
        <title>Genomic Encyclopedia of Archaeal and Bacterial Type Strains, Phase II (KMG-II): from individual species to whole genera.</title>
        <authorList>
            <person name="Goeker M."/>
        </authorList>
    </citation>
    <scope>NUCLEOTIDE SEQUENCE [LARGE SCALE GENOMIC DNA]</scope>
    <source>
        <strain evidence="9 10">RL-C</strain>
    </source>
</reference>
<feature type="transmembrane region" description="Helical" evidence="8">
    <location>
        <begin position="293"/>
        <end position="314"/>
    </location>
</feature>
<evidence type="ECO:0000313" key="10">
    <source>
        <dbReference type="Proteomes" id="UP000294830"/>
    </source>
</evidence>
<feature type="transmembrane region" description="Helical" evidence="8">
    <location>
        <begin position="67"/>
        <end position="87"/>
    </location>
</feature>
<evidence type="ECO:0000256" key="6">
    <source>
        <dbReference type="ARBA" id="ARBA00022989"/>
    </source>
</evidence>
<dbReference type="CDD" id="cd06550">
    <property type="entry name" value="TM_ABC_iron-siderophores_like"/>
    <property type="match status" value="1"/>
</dbReference>
<evidence type="ECO:0000256" key="8">
    <source>
        <dbReference type="SAM" id="Phobius"/>
    </source>
</evidence>
<keyword evidence="7 8" id="KW-0472">Membrane</keyword>
<dbReference type="Proteomes" id="UP000294830">
    <property type="component" value="Unassembled WGS sequence"/>
</dbReference>
<keyword evidence="5 8" id="KW-0812">Transmembrane</keyword>
<evidence type="ECO:0000256" key="5">
    <source>
        <dbReference type="ARBA" id="ARBA00022692"/>
    </source>
</evidence>
<dbReference type="EMBL" id="SLWB01000004">
    <property type="protein sequence ID" value="TCN70056.1"/>
    <property type="molecule type" value="Genomic_DNA"/>
</dbReference>
<organism evidence="9 10">
    <name type="scientific">Acetobacteroides hydrogenigenes</name>
    <dbReference type="NCBI Taxonomy" id="979970"/>
    <lineage>
        <taxon>Bacteria</taxon>
        <taxon>Pseudomonadati</taxon>
        <taxon>Bacteroidota</taxon>
        <taxon>Bacteroidia</taxon>
        <taxon>Bacteroidales</taxon>
        <taxon>Rikenellaceae</taxon>
        <taxon>Acetobacteroides</taxon>
    </lineage>
</organism>
<feature type="transmembrane region" description="Helical" evidence="8">
    <location>
        <begin position="252"/>
        <end position="281"/>
    </location>
</feature>
<evidence type="ECO:0000256" key="2">
    <source>
        <dbReference type="ARBA" id="ARBA00007935"/>
    </source>
</evidence>
<sequence>MSIAAARRKRSQSVRIMAGVGALIPLLMLMNIAWGTVSIPVGKVFEILSGADTSNVAWNNIIWMSRMPQSITAMLAGAALAACGLMMQTLFRNPLADPSILGISTGANLGVAIMVLSLNGSMVVGTIMGYTANILAAFVGALAVLLIILSLSGKIKNTAMLLIVGIMIGFMASSIISVLNFYASKENIQIFVLWGLGDFSNVTWNEMPSFAIASTIGIAFALLQIKPLNALLLGENYASNLGVNVKRARYSILLAAGLLIAAVTAFCGPISFIGLAVPHVARMLLGTSNHKTLLPATILLGSVVALLCNLLTTLPGEGGIIPINAVTSMLGAPVVIYVIFNRRKLQYFS</sequence>
<dbReference type="InterPro" id="IPR037294">
    <property type="entry name" value="ABC_BtuC-like"/>
</dbReference>
<protein>
    <submittedName>
        <fullName evidence="9">Iron complex transport system permease protein</fullName>
    </submittedName>
</protein>
<dbReference type="Gene3D" id="1.10.3470.10">
    <property type="entry name" value="ABC transporter involved in vitamin B12 uptake, BtuC"/>
    <property type="match status" value="1"/>
</dbReference>
<keyword evidence="10" id="KW-1185">Reference proteome</keyword>
<evidence type="ECO:0000313" key="9">
    <source>
        <dbReference type="EMBL" id="TCN70056.1"/>
    </source>
</evidence>